<dbReference type="Proteomes" id="UP000305202">
    <property type="component" value="Unassembled WGS sequence"/>
</dbReference>
<dbReference type="SUPFAM" id="SSF52499">
    <property type="entry name" value="Isochorismatase-like hydrolases"/>
    <property type="match status" value="1"/>
</dbReference>
<dbReference type="CDD" id="cd00431">
    <property type="entry name" value="cysteine_hydrolases"/>
    <property type="match status" value="1"/>
</dbReference>
<evidence type="ECO:0000313" key="3">
    <source>
        <dbReference type="EMBL" id="TKI04072.1"/>
    </source>
</evidence>
<name>A0ABY2SG63_9HYPH</name>
<feature type="domain" description="Isochorismatase-like" evidence="2">
    <location>
        <begin position="13"/>
        <end position="202"/>
    </location>
</feature>
<evidence type="ECO:0000259" key="2">
    <source>
        <dbReference type="Pfam" id="PF00857"/>
    </source>
</evidence>
<dbReference type="GO" id="GO:0016787">
    <property type="term" value="F:hydrolase activity"/>
    <property type="evidence" value="ECO:0007669"/>
    <property type="project" value="UniProtKB-KW"/>
</dbReference>
<keyword evidence="4" id="KW-1185">Reference proteome</keyword>
<dbReference type="Gene3D" id="3.40.50.850">
    <property type="entry name" value="Isochorismatase-like"/>
    <property type="match status" value="1"/>
</dbReference>
<dbReference type="InterPro" id="IPR036380">
    <property type="entry name" value="Isochorismatase-like_sf"/>
</dbReference>
<gene>
    <name evidence="3" type="ORF">FCN80_19100</name>
</gene>
<dbReference type="Pfam" id="PF00857">
    <property type="entry name" value="Isochorismatase"/>
    <property type="match status" value="1"/>
</dbReference>
<evidence type="ECO:0000256" key="1">
    <source>
        <dbReference type="ARBA" id="ARBA00022801"/>
    </source>
</evidence>
<proteinExistence type="predicted"/>
<dbReference type="EMBL" id="SZPQ01000033">
    <property type="protein sequence ID" value="TKI04072.1"/>
    <property type="molecule type" value="Genomic_DNA"/>
</dbReference>
<accession>A0ABY2SG63</accession>
<reference evidence="3 4" key="1">
    <citation type="submission" date="2019-04" db="EMBL/GenBank/DDBJ databases">
        <authorList>
            <person name="Li M."/>
            <person name="Gao C."/>
        </authorList>
    </citation>
    <scope>NUCLEOTIDE SEQUENCE [LARGE SCALE GENOMIC DNA]</scope>
    <source>
        <strain evidence="3 4">BGMRC 2031</strain>
    </source>
</reference>
<dbReference type="PANTHER" id="PTHR43540:SF6">
    <property type="entry name" value="ISOCHORISMATASE-LIKE DOMAIN-CONTAINING PROTEIN"/>
    <property type="match status" value="1"/>
</dbReference>
<keyword evidence="1 3" id="KW-0378">Hydrolase</keyword>
<dbReference type="InterPro" id="IPR000868">
    <property type="entry name" value="Isochorismatase-like_dom"/>
</dbReference>
<sequence length="211" mass="23568">MKKVTWPINAQRTALIIVDMQKAFCVKGKELYVPDTERIVDKIGDLSVLMRERGMPVIYLRHVVRGDGSDTGRMRDLYPEVDALLGRDNLDIDIIEALYPRRGDTVVDKLFYSGFHNTDLDAILRMKDIDTLIVCGTVTNVCCETTIRDGVHREYKMIALSDACAAMPYPDMGFGGVSAAEVQRISLTAMAYEFAEVTDSADIMGRIRHAG</sequence>
<comment type="caution">
    <text evidence="3">The sequence shown here is derived from an EMBL/GenBank/DDBJ whole genome shotgun (WGS) entry which is preliminary data.</text>
</comment>
<protein>
    <submittedName>
        <fullName evidence="3">Cysteine hydrolase</fullName>
    </submittedName>
</protein>
<dbReference type="RefSeq" id="WP_136991803.1">
    <property type="nucleotide sequence ID" value="NZ_SZPQ01000033.1"/>
</dbReference>
<evidence type="ECO:0000313" key="4">
    <source>
        <dbReference type="Proteomes" id="UP000305202"/>
    </source>
</evidence>
<organism evidence="3 4">
    <name type="scientific">Martelella alba</name>
    <dbReference type="NCBI Taxonomy" id="2590451"/>
    <lineage>
        <taxon>Bacteria</taxon>
        <taxon>Pseudomonadati</taxon>
        <taxon>Pseudomonadota</taxon>
        <taxon>Alphaproteobacteria</taxon>
        <taxon>Hyphomicrobiales</taxon>
        <taxon>Aurantimonadaceae</taxon>
        <taxon>Martelella</taxon>
    </lineage>
</organism>
<dbReference type="InterPro" id="IPR050272">
    <property type="entry name" value="Isochorismatase-like_hydrls"/>
</dbReference>
<dbReference type="PANTHER" id="PTHR43540">
    <property type="entry name" value="PEROXYUREIDOACRYLATE/UREIDOACRYLATE AMIDOHYDROLASE-RELATED"/>
    <property type="match status" value="1"/>
</dbReference>